<proteinExistence type="predicted"/>
<evidence type="ECO:0000313" key="2">
    <source>
        <dbReference type="Proteomes" id="UP000245626"/>
    </source>
</evidence>
<reference evidence="1 2" key="1">
    <citation type="journal article" date="2018" name="Mol. Biol. Evol.">
        <title>Broad Genomic Sampling Reveals a Smut Pathogenic Ancestry of the Fungal Clade Ustilaginomycotina.</title>
        <authorList>
            <person name="Kijpornyongpan T."/>
            <person name="Mondo S.J."/>
            <person name="Barry K."/>
            <person name="Sandor L."/>
            <person name="Lee J."/>
            <person name="Lipzen A."/>
            <person name="Pangilinan J."/>
            <person name="LaButti K."/>
            <person name="Hainaut M."/>
            <person name="Henrissat B."/>
            <person name="Grigoriev I.V."/>
            <person name="Spatafora J.W."/>
            <person name="Aime M.C."/>
        </authorList>
    </citation>
    <scope>NUCLEOTIDE SEQUENCE [LARGE SCALE GENOMIC DNA]</scope>
    <source>
        <strain evidence="1 2">SA 807</strain>
    </source>
</reference>
<dbReference type="EMBL" id="KZ820464">
    <property type="protein sequence ID" value="PWN47327.1"/>
    <property type="molecule type" value="Genomic_DNA"/>
</dbReference>
<dbReference type="Proteomes" id="UP000245626">
    <property type="component" value="Unassembled WGS sequence"/>
</dbReference>
<organism evidence="1 2">
    <name type="scientific">Violaceomyces palustris</name>
    <dbReference type="NCBI Taxonomy" id="1673888"/>
    <lineage>
        <taxon>Eukaryota</taxon>
        <taxon>Fungi</taxon>
        <taxon>Dikarya</taxon>
        <taxon>Basidiomycota</taxon>
        <taxon>Ustilaginomycotina</taxon>
        <taxon>Ustilaginomycetes</taxon>
        <taxon>Violaceomycetales</taxon>
        <taxon>Violaceomycetaceae</taxon>
        <taxon>Violaceomyces</taxon>
    </lineage>
</organism>
<evidence type="ECO:0000313" key="1">
    <source>
        <dbReference type="EMBL" id="PWN47327.1"/>
    </source>
</evidence>
<name>A0ACD0NNB3_9BASI</name>
<protein>
    <submittedName>
        <fullName evidence="1">Uncharacterized protein</fullName>
    </submittedName>
</protein>
<sequence>MGAYELHQKLRTKAVRLVKKKDYDQAIQTLYQGSISLFDQAEQGSACDLALYMIEVYGIKMQSVESDSRDRVTDILSKAQPDFWRKKVIDAAVKWSVNATGSPSGDPLLRLFIAKLLAKESQYHLSESHFISACLPSPTTYQLESAPKAFSQMMLDWLVEHSRAATENEGEHRDSNAIERIEAGRFALRGLMPLLANRALSQARSFLVNFIELATARQKSLLLPVQPNPRPYVPPGSPSTTAKSTDVLLYLTGNPDLNFSQMALALVTEAVQIKSQNDSPRKVAPDWLRNAWMALVRQYEREAAALQQEEGVREVIPHLSQIYFDIQPPRQQGNMLSDMMASLFGGSASPAANHVQAPIAIKQAPPLRPSSKEPSSASGASLPPAQNTGMAQSGAKDAVADDLVDEEMD</sequence>
<gene>
    <name evidence="1" type="ORF">IE53DRAFT_390544</name>
</gene>
<keyword evidence="2" id="KW-1185">Reference proteome</keyword>
<accession>A0ACD0NNB3</accession>